<evidence type="ECO:0000313" key="2">
    <source>
        <dbReference type="Proteomes" id="UP000295550"/>
    </source>
</evidence>
<evidence type="ECO:0000313" key="1">
    <source>
        <dbReference type="EMBL" id="TDB45577.1"/>
    </source>
</evidence>
<name>A0A4R4IX83_PHOLU</name>
<reference evidence="1 2" key="1">
    <citation type="journal article" date="2019" name="Int. J. Syst. Evol. Microbiol.">
        <title>Photorhabdus khanii subsp. guanajuatensis subsp. nov., isolated from Heterorhabditis atacamensis, and Photorhabdus luminescens subsp. mexicana subsp. nov., isolated from Heterorhabditis mexicana entomopathogenic nematodes.</title>
        <authorList>
            <person name="Machado R.A.R."/>
            <person name="Bruno P."/>
            <person name="Arce C.C.M."/>
            <person name="Liechti N."/>
            <person name="Kohler A."/>
            <person name="Bernal J."/>
            <person name="Bruggmann R."/>
            <person name="Turlings T.C.J."/>
        </authorList>
    </citation>
    <scope>NUCLEOTIDE SEQUENCE [LARGE SCALE GENOMIC DNA]</scope>
    <source>
        <strain evidence="1 2">MEX47-22</strain>
    </source>
</reference>
<sequence length="76" mass="9150">MDISTHEMRLDKYMHEVLFCTLFIARFVRFKCTDLVLKQASFHIILRPKKMEMQDEMNIMLQNVNKIGLLWGEVFI</sequence>
<dbReference type="EMBL" id="PUJX01000028">
    <property type="protein sequence ID" value="TDB45577.1"/>
    <property type="molecule type" value="Genomic_DNA"/>
</dbReference>
<comment type="caution">
    <text evidence="1">The sequence shown here is derived from an EMBL/GenBank/DDBJ whole genome shotgun (WGS) entry which is preliminary data.</text>
</comment>
<gene>
    <name evidence="1" type="ORF">C5468_20290</name>
</gene>
<organism evidence="1 2">
    <name type="scientific">Photorhabdus luminescens subsp. mexicana</name>
    <dbReference type="NCBI Taxonomy" id="2100167"/>
    <lineage>
        <taxon>Bacteria</taxon>
        <taxon>Pseudomonadati</taxon>
        <taxon>Pseudomonadota</taxon>
        <taxon>Gammaproteobacteria</taxon>
        <taxon>Enterobacterales</taxon>
        <taxon>Morganellaceae</taxon>
        <taxon>Photorhabdus</taxon>
    </lineage>
</organism>
<accession>A0A4R4IX83</accession>
<protein>
    <submittedName>
        <fullName evidence="1">Uncharacterized protein</fullName>
    </submittedName>
</protein>
<proteinExistence type="predicted"/>
<dbReference type="Proteomes" id="UP000295550">
    <property type="component" value="Unassembled WGS sequence"/>
</dbReference>
<dbReference type="AlphaFoldDB" id="A0A4R4IX83"/>